<dbReference type="AlphaFoldDB" id="A0A4Y7U5Q3"/>
<accession>A0A4Y7U5Q3</accession>
<dbReference type="RefSeq" id="WP_134092437.1">
    <property type="nucleotide sequence ID" value="NZ_QWDN01000537.1"/>
</dbReference>
<feature type="non-terminal residue" evidence="3">
    <location>
        <position position="130"/>
    </location>
</feature>
<dbReference type="InterPro" id="IPR006016">
    <property type="entry name" value="UspA"/>
</dbReference>
<evidence type="ECO:0000313" key="4">
    <source>
        <dbReference type="Proteomes" id="UP000298340"/>
    </source>
</evidence>
<evidence type="ECO:0000256" key="1">
    <source>
        <dbReference type="ARBA" id="ARBA00008791"/>
    </source>
</evidence>
<feature type="non-terminal residue" evidence="3">
    <location>
        <position position="1"/>
    </location>
</feature>
<dbReference type="Proteomes" id="UP000298340">
    <property type="component" value="Unassembled WGS sequence"/>
</dbReference>
<comment type="similarity">
    <text evidence="1">Belongs to the universal stress protein A family.</text>
</comment>
<dbReference type="EMBL" id="QWDN01000537">
    <property type="protein sequence ID" value="TEB41129.1"/>
    <property type="molecule type" value="Genomic_DNA"/>
</dbReference>
<dbReference type="InterPro" id="IPR014729">
    <property type="entry name" value="Rossmann-like_a/b/a_fold"/>
</dbReference>
<dbReference type="PANTHER" id="PTHR46268">
    <property type="entry name" value="STRESS RESPONSE PROTEIN NHAX"/>
    <property type="match status" value="1"/>
</dbReference>
<gene>
    <name evidence="3" type="ORF">D0809_27095</name>
</gene>
<dbReference type="Pfam" id="PF00582">
    <property type="entry name" value="Usp"/>
    <property type="match status" value="1"/>
</dbReference>
<feature type="domain" description="UspA" evidence="2">
    <location>
        <begin position="2"/>
        <end position="129"/>
    </location>
</feature>
<reference evidence="3 4" key="1">
    <citation type="journal article" date="2018" name="Syst. Appl. Microbiol.">
        <title>Flavobacterium circumlabens sp. nov. and Flavobacterium cupreum sp. nov., two psychrotrophic species isolated from Antarctic environmental samples.</title>
        <authorList>
            <person name="Kralova S."/>
            <person name="Busse H.J."/>
            <person name="Svec P."/>
            <person name="Maslanova I."/>
            <person name="Stankova E."/>
            <person name="Bartak M."/>
            <person name="Sedlacek I."/>
        </authorList>
    </citation>
    <scope>NUCLEOTIDE SEQUENCE [LARGE SCALE GENOMIC DNA]</scope>
    <source>
        <strain evidence="3 4">CCM 8828</strain>
    </source>
</reference>
<dbReference type="CDD" id="cd00293">
    <property type="entry name" value="USP-like"/>
    <property type="match status" value="1"/>
</dbReference>
<dbReference type="PRINTS" id="PR01438">
    <property type="entry name" value="UNVRSLSTRESS"/>
</dbReference>
<protein>
    <submittedName>
        <fullName evidence="3">Universal stress protein</fullName>
    </submittedName>
</protein>
<dbReference type="SUPFAM" id="SSF52402">
    <property type="entry name" value="Adenine nucleotide alpha hydrolases-like"/>
    <property type="match status" value="1"/>
</dbReference>
<sequence>KKNIAISVDFSKADEAALNNAFELGGIDAQYTLIHIVETVGALMYGGHVDDHETTIDEKLLLEYKEMLSQKGFRIETELGFGKPNTVIPKIINAGNFDVLVMGTHGHTGLKDILFGTTVDKLRHKISIPL</sequence>
<evidence type="ECO:0000313" key="3">
    <source>
        <dbReference type="EMBL" id="TEB41129.1"/>
    </source>
</evidence>
<dbReference type="Gene3D" id="3.40.50.620">
    <property type="entry name" value="HUPs"/>
    <property type="match status" value="1"/>
</dbReference>
<comment type="caution">
    <text evidence="3">The sequence shown here is derived from an EMBL/GenBank/DDBJ whole genome shotgun (WGS) entry which is preliminary data.</text>
</comment>
<organism evidence="3 4">
    <name type="scientific">Flavobacterium circumlabens</name>
    <dbReference type="NCBI Taxonomy" id="2133765"/>
    <lineage>
        <taxon>Bacteria</taxon>
        <taxon>Pseudomonadati</taxon>
        <taxon>Bacteroidota</taxon>
        <taxon>Flavobacteriia</taxon>
        <taxon>Flavobacteriales</taxon>
        <taxon>Flavobacteriaceae</taxon>
        <taxon>Flavobacterium</taxon>
    </lineage>
</organism>
<proteinExistence type="inferred from homology"/>
<dbReference type="InterPro" id="IPR006015">
    <property type="entry name" value="Universal_stress_UspA"/>
</dbReference>
<evidence type="ECO:0000259" key="2">
    <source>
        <dbReference type="Pfam" id="PF00582"/>
    </source>
</evidence>
<dbReference type="PANTHER" id="PTHR46268:SF6">
    <property type="entry name" value="UNIVERSAL STRESS PROTEIN UP12"/>
    <property type="match status" value="1"/>
</dbReference>
<name>A0A4Y7U5Q3_9FLAO</name>